<dbReference type="FunCoup" id="E3LDZ9">
    <property type="interactions" value="819"/>
</dbReference>
<dbReference type="PROSITE" id="PS51379">
    <property type="entry name" value="4FE4S_FER_2"/>
    <property type="match status" value="2"/>
</dbReference>
<dbReference type="Proteomes" id="UP000008281">
    <property type="component" value="Unassembled WGS sequence"/>
</dbReference>
<dbReference type="FunFam" id="1.10.1060.10:FF:000007">
    <property type="entry name" value="Dihydropyrimidine dehydrogenase [NADP(+)]"/>
    <property type="match status" value="1"/>
</dbReference>
<organism evidence="19">
    <name type="scientific">Caenorhabditis remanei</name>
    <name type="common">Caenorhabditis vulgaris</name>
    <dbReference type="NCBI Taxonomy" id="31234"/>
    <lineage>
        <taxon>Eukaryota</taxon>
        <taxon>Metazoa</taxon>
        <taxon>Ecdysozoa</taxon>
        <taxon>Nematoda</taxon>
        <taxon>Chromadorea</taxon>
        <taxon>Rhabditida</taxon>
        <taxon>Rhabditina</taxon>
        <taxon>Rhabditomorpha</taxon>
        <taxon>Rhabditoidea</taxon>
        <taxon>Rhabditidae</taxon>
        <taxon>Peloderinae</taxon>
        <taxon>Caenorhabditis</taxon>
    </lineage>
</organism>
<evidence type="ECO:0000256" key="11">
    <source>
        <dbReference type="ARBA" id="ARBA00022827"/>
    </source>
</evidence>
<dbReference type="GO" id="GO:0002058">
    <property type="term" value="F:uracil binding"/>
    <property type="evidence" value="ECO:0007669"/>
    <property type="project" value="TreeGrafter"/>
</dbReference>
<dbReference type="GO" id="GO:0017113">
    <property type="term" value="F:dihydropyrimidine dehydrogenase (NADP+) activity"/>
    <property type="evidence" value="ECO:0007669"/>
    <property type="project" value="UniProtKB-EC"/>
</dbReference>
<dbReference type="InterPro" id="IPR017896">
    <property type="entry name" value="4Fe4S_Fe-S-bd"/>
</dbReference>
<dbReference type="FunFam" id="3.50.50.60:FF:000061">
    <property type="entry name" value="Dihydropyrimidine dehydrogenase [NADP(+)]"/>
    <property type="match status" value="1"/>
</dbReference>
<dbReference type="OrthoDB" id="4327079at2759"/>
<comment type="similarity">
    <text evidence="4 17">Belongs to the dihydropyrimidine dehydrogenase family.</text>
</comment>
<name>E3LDZ9_CAERE</name>
<dbReference type="PRINTS" id="PR00419">
    <property type="entry name" value="ADXRDTASE"/>
</dbReference>
<evidence type="ECO:0000256" key="6">
    <source>
        <dbReference type="ARBA" id="ARBA00022630"/>
    </source>
</evidence>
<evidence type="ECO:0000256" key="3">
    <source>
        <dbReference type="ARBA" id="ARBA00004668"/>
    </source>
</evidence>
<evidence type="ECO:0000256" key="10">
    <source>
        <dbReference type="ARBA" id="ARBA00022741"/>
    </source>
</evidence>
<dbReference type="InterPro" id="IPR028261">
    <property type="entry name" value="DPD_II"/>
</dbReference>
<dbReference type="PANTHER" id="PTHR43073">
    <property type="entry name" value="DIHYDROPYRIMIDINE DEHYDROGENASE [NADP(+)]"/>
    <property type="match status" value="1"/>
</dbReference>
<dbReference type="SUPFAM" id="SSF51971">
    <property type="entry name" value="Nucleotide-binding domain"/>
    <property type="match status" value="2"/>
</dbReference>
<evidence type="ECO:0000256" key="9">
    <source>
        <dbReference type="ARBA" id="ARBA00022737"/>
    </source>
</evidence>
<evidence type="ECO:0000256" key="8">
    <source>
        <dbReference type="ARBA" id="ARBA00022723"/>
    </source>
</evidence>
<dbReference type="FunFam" id="3.50.50.60:FF:000056">
    <property type="entry name" value="Dihydropyrimidine dehydrogenase [NADP(+)]"/>
    <property type="match status" value="1"/>
</dbReference>
<dbReference type="GO" id="GO:0019483">
    <property type="term" value="P:beta-alanine biosynthetic process"/>
    <property type="evidence" value="ECO:0007669"/>
    <property type="project" value="UniProtKB-UniPathway"/>
</dbReference>
<comment type="catalytic activity">
    <reaction evidence="16 17">
        <text>5,6-dihydrouracil + NADP(+) = uracil + NADPH + H(+)</text>
        <dbReference type="Rhea" id="RHEA:18093"/>
        <dbReference type="ChEBI" id="CHEBI:15378"/>
        <dbReference type="ChEBI" id="CHEBI:15901"/>
        <dbReference type="ChEBI" id="CHEBI:17568"/>
        <dbReference type="ChEBI" id="CHEBI:57783"/>
        <dbReference type="ChEBI" id="CHEBI:58349"/>
        <dbReference type="EC" id="1.3.1.2"/>
    </reaction>
</comment>
<dbReference type="SUPFAM" id="SSF46548">
    <property type="entry name" value="alpha-helical ferredoxin"/>
    <property type="match status" value="1"/>
</dbReference>
<keyword evidence="9" id="KW-0677">Repeat</keyword>
<dbReference type="InterPro" id="IPR005720">
    <property type="entry name" value="Dihydroorotate_DH_cat"/>
</dbReference>
<dbReference type="GO" id="GO:0050661">
    <property type="term" value="F:NADP binding"/>
    <property type="evidence" value="ECO:0007669"/>
    <property type="project" value="TreeGrafter"/>
</dbReference>
<keyword evidence="12 17" id="KW-0521">NADP</keyword>
<evidence type="ECO:0000313" key="19">
    <source>
        <dbReference type="Proteomes" id="UP000008281"/>
    </source>
</evidence>
<keyword evidence="5 17" id="KW-0004">4Fe-4S</keyword>
<dbReference type="EMBL" id="DS268407">
    <property type="protein sequence ID" value="EFO82423.1"/>
    <property type="molecule type" value="Genomic_DNA"/>
</dbReference>
<dbReference type="Gene3D" id="3.50.50.60">
    <property type="entry name" value="FAD/NAD(P)-binding domain"/>
    <property type="match status" value="2"/>
</dbReference>
<dbReference type="Gene3D" id="3.30.70.20">
    <property type="match status" value="1"/>
</dbReference>
<evidence type="ECO:0000256" key="16">
    <source>
        <dbReference type="ARBA" id="ARBA00052371"/>
    </source>
</evidence>
<evidence type="ECO:0000256" key="4">
    <source>
        <dbReference type="ARBA" id="ARBA00010804"/>
    </source>
</evidence>
<dbReference type="GO" id="GO:0006210">
    <property type="term" value="P:thymine catabolic process"/>
    <property type="evidence" value="ECO:0007669"/>
    <property type="project" value="TreeGrafter"/>
</dbReference>
<evidence type="ECO:0000256" key="14">
    <source>
        <dbReference type="ARBA" id="ARBA00023004"/>
    </source>
</evidence>
<dbReference type="EC" id="1.3.1.2" evidence="17"/>
<dbReference type="PANTHER" id="PTHR43073:SF2">
    <property type="entry name" value="DIHYDROPYRIMIDINE DEHYDROGENASE [NADP(+)]"/>
    <property type="match status" value="1"/>
</dbReference>
<dbReference type="Pfam" id="PF01180">
    <property type="entry name" value="DHO_dh"/>
    <property type="match status" value="1"/>
</dbReference>
<keyword evidence="13 17" id="KW-0560">Oxidoreductase</keyword>
<dbReference type="OMA" id="SIHCQLQ"/>
<dbReference type="Pfam" id="PF07992">
    <property type="entry name" value="Pyr_redox_2"/>
    <property type="match status" value="1"/>
</dbReference>
<accession>E3LDZ9</accession>
<evidence type="ECO:0000256" key="15">
    <source>
        <dbReference type="ARBA" id="ARBA00023014"/>
    </source>
</evidence>
<comment type="function">
    <text evidence="17">Involved in pyrimidine base degradation. Catalyzes the reduction of uracil and thymine.</text>
</comment>
<keyword evidence="8" id="KW-0479">Metal-binding</keyword>
<dbReference type="SUPFAM" id="SSF54862">
    <property type="entry name" value="4Fe-4S ferredoxins"/>
    <property type="match status" value="1"/>
</dbReference>
<evidence type="ECO:0000256" key="12">
    <source>
        <dbReference type="ARBA" id="ARBA00022857"/>
    </source>
</evidence>
<dbReference type="GO" id="GO:0051539">
    <property type="term" value="F:4 iron, 4 sulfur cluster binding"/>
    <property type="evidence" value="ECO:0007669"/>
    <property type="project" value="UniProtKB-KW"/>
</dbReference>
<evidence type="ECO:0000256" key="5">
    <source>
        <dbReference type="ARBA" id="ARBA00022485"/>
    </source>
</evidence>
<comment type="cofactor">
    <cofactor evidence="1 17">
        <name>FMN</name>
        <dbReference type="ChEBI" id="CHEBI:58210"/>
    </cofactor>
</comment>
<evidence type="ECO:0000313" key="18">
    <source>
        <dbReference type="EMBL" id="EFO82423.1"/>
    </source>
</evidence>
<dbReference type="Pfam" id="PF14691">
    <property type="entry name" value="Fer4_20"/>
    <property type="match status" value="1"/>
</dbReference>
<dbReference type="InterPro" id="IPR017900">
    <property type="entry name" value="4Fe4S_Fe_S_CS"/>
</dbReference>
<dbReference type="Pfam" id="PF14697">
    <property type="entry name" value="Fer4_21"/>
    <property type="match status" value="1"/>
</dbReference>
<dbReference type="STRING" id="31234.E3LDZ9"/>
<protein>
    <recommendedName>
        <fullName evidence="17">Dihydropyrimidine dehydrogenase [NADP(+)]</fullName>
        <shortName evidence="17">DHPDHase</shortName>
        <shortName evidence="17">DPD</shortName>
        <ecNumber evidence="17">1.3.1.2</ecNumber>
    </recommendedName>
    <alternativeName>
        <fullName evidence="17">Dihydrothymine dehydrogenase</fullName>
    </alternativeName>
    <alternativeName>
        <fullName evidence="17">Dihydrouracil dehydrogenase</fullName>
    </alternativeName>
</protein>
<dbReference type="GO" id="GO:0005829">
    <property type="term" value="C:cytosol"/>
    <property type="evidence" value="ECO:0007669"/>
    <property type="project" value="TreeGrafter"/>
</dbReference>
<sequence length="1074" mass="116999">MTPTPNTSSPNANLPLLSKDSPDIESLLILNPKVQSKANAIPSAVTKKNKHNWKRNDEKGCGATCGESKLKNDFRDIKHTTLSERGALKEAMRHVQKSHCFIFFVTVTCLKCADAPCQKSCPTQLDIKAFITSISNKNYYGAARQILSDNPLGLTCGMICPTSDLCVGSCNLQASEEGAINIGGLQQYACDVFKQMNVRQIVSKEIRENRNASHKEQIALIGCGPASISCASFLARLGYTDITIYEKRAYIGGLSSAEIPQFRLPYDVVDFEIQLARDIGVKIETNRSLCKEDITLDKLKEQGAVAVFIGIGNPEPKIDPLFEGLTIENGFYTSKNYLPAVAAASKPGMCGCKRTPLPTMRGRVVVLGAGDTAMDCATSALRCGASRVTIAFRKGFTGIRAVPEEMEAAKEEKCEFLPFSAPRKINVKDGRIVSIEFNKTEQDDNGKWYEDEEQIVILKCDYVISAFGSTLKEDAVLSALQPCQLNKWGGIEVDPVTQQTSEKWVFAGGDVAGIAETTVESVNDGKIAAWNMHRHIQALHGNVVSEFPELPKFFTPIDEVDISVDMCGVKFENPFGLASAPPTTSGPMCRRAFEQGWGFILTKTYGLDKDLVTNVSPRIVRGSTSGPVYGPNQGSFMNIELISEKSTEYWLQCIRELKRDHPTKIVVASIMCTYNKADWVELATQSEEAGADILELNLSCPHGMGEKGMGLACGQSPEIVKEICRWVRACVKIPFFPKMTPNITDVREIARAARDGGASGVTATNTVSSLMHMKADGNAWPAIGGAKRTTYGGMSGSAIRPIAMKAVSSIANELDGFPIMATGGIESAETGLGFLMAGASVLQVCSAVQNQDFTVVEDYCTGLKALLYLSGAESLKDWDGQSPPIPKHQKGKPILVQGQKNLPFFGKFRDEREKLESIKLSETNLLDTENYHFASRPDTQVSNIPTVEDVIGKALPRIGPYVTLDNQQQKVAIIDDDMCINCGKCYMTCNDSGYQAITFDAVTHQPHVTEDDCTGCTLCYSVCPIPECIEMVPRKGPWKAPKRGVKPTVEPGTPKVVKVDQRGRVILESTGGMQ</sequence>
<dbReference type="eggNOG" id="KOG1799">
    <property type="taxonomic scope" value="Eukaryota"/>
</dbReference>
<evidence type="ECO:0000256" key="1">
    <source>
        <dbReference type="ARBA" id="ARBA00001917"/>
    </source>
</evidence>
<dbReference type="PROSITE" id="PS00198">
    <property type="entry name" value="4FE4S_FER_1"/>
    <property type="match status" value="1"/>
</dbReference>
<comment type="pathway">
    <text evidence="3 17">Amino-acid biosynthesis; beta-alanine biosynthesis.</text>
</comment>
<dbReference type="FunFam" id="3.20.20.70:FF:000027">
    <property type="entry name" value="Dihydropyrimidine dehydrogenase [NADP(+)]"/>
    <property type="match status" value="1"/>
</dbReference>
<dbReference type="InterPro" id="IPR013785">
    <property type="entry name" value="Aldolase_TIM"/>
</dbReference>
<keyword evidence="14 17" id="KW-0408">Iron</keyword>
<dbReference type="CDD" id="cd02940">
    <property type="entry name" value="DHPD_FMN"/>
    <property type="match status" value="1"/>
</dbReference>
<keyword evidence="10" id="KW-0547">Nucleotide-binding</keyword>
<gene>
    <name evidence="18" type="primary">Cre-dpyd-1</name>
    <name evidence="18" type="ORF">CRE_00720</name>
</gene>
<dbReference type="AlphaFoldDB" id="E3LDZ9"/>
<keyword evidence="11 17" id="KW-0274">FAD</keyword>
<evidence type="ECO:0000256" key="2">
    <source>
        <dbReference type="ARBA" id="ARBA00001974"/>
    </source>
</evidence>
<comment type="cofactor">
    <cofactor evidence="2 17">
        <name>FAD</name>
        <dbReference type="ChEBI" id="CHEBI:57692"/>
    </cofactor>
</comment>
<keyword evidence="15" id="KW-0411">Iron-sulfur</keyword>
<evidence type="ECO:0000256" key="13">
    <source>
        <dbReference type="ARBA" id="ARBA00023002"/>
    </source>
</evidence>
<evidence type="ECO:0000256" key="7">
    <source>
        <dbReference type="ARBA" id="ARBA00022643"/>
    </source>
</evidence>
<comment type="cofactor">
    <cofactor evidence="17">
        <name>[4Fe-4S] cluster</name>
        <dbReference type="ChEBI" id="CHEBI:49883"/>
    </cofactor>
    <text evidence="17">Binds 4 [4Fe-4S] clusters. Contains approximately 16 iron atoms per subunit.</text>
</comment>
<dbReference type="HOGENOM" id="CLU_003991_0_0_1"/>
<dbReference type="Gene3D" id="1.10.1060.10">
    <property type="entry name" value="Alpha-helical ferredoxin"/>
    <property type="match status" value="2"/>
</dbReference>
<dbReference type="FunFam" id="3.30.70.20:FF:000023">
    <property type="entry name" value="Dihydropyrimidine dehydrogenase [NADP(+)]"/>
    <property type="match status" value="1"/>
</dbReference>
<reference evidence="18" key="1">
    <citation type="submission" date="2007-07" db="EMBL/GenBank/DDBJ databases">
        <title>PCAP assembly of the Caenorhabditis remanei genome.</title>
        <authorList>
            <consortium name="The Caenorhabditis remanei Sequencing Consortium"/>
            <person name="Wilson R.K."/>
        </authorList>
    </citation>
    <scope>NUCLEOTIDE SEQUENCE [LARGE SCALE GENOMIC DNA]</scope>
    <source>
        <strain evidence="18">PB4641</strain>
    </source>
</reference>
<keyword evidence="19" id="KW-1185">Reference proteome</keyword>
<keyword evidence="7 17" id="KW-0288">FMN</keyword>
<dbReference type="GO" id="GO:0006212">
    <property type="term" value="P:uracil catabolic process"/>
    <property type="evidence" value="ECO:0007669"/>
    <property type="project" value="TreeGrafter"/>
</dbReference>
<dbReference type="UniPathway" id="UPA00131"/>
<dbReference type="InterPro" id="IPR009051">
    <property type="entry name" value="Helical_ferredxn"/>
</dbReference>
<dbReference type="SUPFAM" id="SSF51395">
    <property type="entry name" value="FMN-linked oxidoreductases"/>
    <property type="match status" value="1"/>
</dbReference>
<keyword evidence="6 17" id="KW-0285">Flavoprotein</keyword>
<proteinExistence type="inferred from homology"/>
<dbReference type="InterPro" id="IPR023753">
    <property type="entry name" value="FAD/NAD-binding_dom"/>
</dbReference>
<dbReference type="Gene3D" id="3.20.20.70">
    <property type="entry name" value="Aldolase class I"/>
    <property type="match status" value="1"/>
</dbReference>
<dbReference type="GO" id="GO:0046872">
    <property type="term" value="F:metal ion binding"/>
    <property type="evidence" value="ECO:0007669"/>
    <property type="project" value="UniProtKB-KW"/>
</dbReference>
<evidence type="ECO:0000256" key="17">
    <source>
        <dbReference type="RuleBase" id="RU364041"/>
    </source>
</evidence>
<dbReference type="InterPro" id="IPR036188">
    <property type="entry name" value="FAD/NAD-bd_sf"/>
</dbReference>